<reference evidence="1 2" key="1">
    <citation type="submission" date="2019-06" db="EMBL/GenBank/DDBJ databases">
        <title>Draft genomes of female and male turbot (Scophthalmus maximus).</title>
        <authorList>
            <person name="Xu H."/>
            <person name="Xu X.-W."/>
            <person name="Shao C."/>
            <person name="Chen S."/>
        </authorList>
    </citation>
    <scope>NUCLEOTIDE SEQUENCE [LARGE SCALE GENOMIC DNA]</scope>
    <source>
        <strain evidence="1">Ysfricsl-2016a</strain>
        <tissue evidence="1">Blood</tissue>
    </source>
</reference>
<comment type="caution">
    <text evidence="1">The sequence shown here is derived from an EMBL/GenBank/DDBJ whole genome shotgun (WGS) entry which is preliminary data.</text>
</comment>
<name>A0A6A4TKT6_SCOMX</name>
<organism evidence="1 2">
    <name type="scientific">Scophthalmus maximus</name>
    <name type="common">Turbot</name>
    <name type="synonym">Psetta maxima</name>
    <dbReference type="NCBI Taxonomy" id="52904"/>
    <lineage>
        <taxon>Eukaryota</taxon>
        <taxon>Metazoa</taxon>
        <taxon>Chordata</taxon>
        <taxon>Craniata</taxon>
        <taxon>Vertebrata</taxon>
        <taxon>Euteleostomi</taxon>
        <taxon>Actinopterygii</taxon>
        <taxon>Neopterygii</taxon>
        <taxon>Teleostei</taxon>
        <taxon>Neoteleostei</taxon>
        <taxon>Acanthomorphata</taxon>
        <taxon>Carangaria</taxon>
        <taxon>Pleuronectiformes</taxon>
        <taxon>Pleuronectoidei</taxon>
        <taxon>Scophthalmidae</taxon>
        <taxon>Scophthalmus</taxon>
    </lineage>
</organism>
<protein>
    <submittedName>
        <fullName evidence="1">Uncharacterized protein</fullName>
    </submittedName>
</protein>
<evidence type="ECO:0000313" key="2">
    <source>
        <dbReference type="Proteomes" id="UP000438429"/>
    </source>
</evidence>
<gene>
    <name evidence="1" type="ORF">F2P81_001110</name>
</gene>
<dbReference type="EMBL" id="VEVO01000001">
    <property type="protein sequence ID" value="KAF0047477.1"/>
    <property type="molecule type" value="Genomic_DNA"/>
</dbReference>
<proteinExistence type="predicted"/>
<sequence>MSIPSVAPALVGEQIVSVPKTRAALPSYRVGSSRIAGYIKNPAYSDKATFNSLRKGKSLNLQKRPDLRTAQLERSRVMTMHLCFLMFCVYGSVKP</sequence>
<evidence type="ECO:0000313" key="1">
    <source>
        <dbReference type="EMBL" id="KAF0047477.1"/>
    </source>
</evidence>
<accession>A0A6A4TKT6</accession>
<dbReference type="AlphaFoldDB" id="A0A6A4TKT6"/>
<dbReference type="Proteomes" id="UP000438429">
    <property type="component" value="Unassembled WGS sequence"/>
</dbReference>